<evidence type="ECO:0000313" key="2">
    <source>
        <dbReference type="Proteomes" id="UP001148313"/>
    </source>
</evidence>
<dbReference type="RefSeq" id="WP_271089635.1">
    <property type="nucleotide sequence ID" value="NZ_JAPJZH010000006.1"/>
</dbReference>
<evidence type="ECO:0000313" key="1">
    <source>
        <dbReference type="EMBL" id="MDA4845926.1"/>
    </source>
</evidence>
<keyword evidence="2" id="KW-1185">Reference proteome</keyword>
<organism evidence="1 2">
    <name type="scientific">Hoeflea poritis</name>
    <dbReference type="NCBI Taxonomy" id="2993659"/>
    <lineage>
        <taxon>Bacteria</taxon>
        <taxon>Pseudomonadati</taxon>
        <taxon>Pseudomonadota</taxon>
        <taxon>Alphaproteobacteria</taxon>
        <taxon>Hyphomicrobiales</taxon>
        <taxon>Rhizobiaceae</taxon>
        <taxon>Hoeflea</taxon>
    </lineage>
</organism>
<proteinExistence type="predicted"/>
<gene>
    <name evidence="1" type="ORF">OOZ53_11240</name>
</gene>
<protein>
    <recommendedName>
        <fullName evidence="3">Helix-turn-helix domain-containing protein</fullName>
    </recommendedName>
</protein>
<comment type="caution">
    <text evidence="1">The sequence shown here is derived from an EMBL/GenBank/DDBJ whole genome shotgun (WGS) entry which is preliminary data.</text>
</comment>
<accession>A0ABT4VML8</accession>
<evidence type="ECO:0008006" key="3">
    <source>
        <dbReference type="Google" id="ProtNLM"/>
    </source>
</evidence>
<dbReference type="Proteomes" id="UP001148313">
    <property type="component" value="Unassembled WGS sequence"/>
</dbReference>
<reference evidence="1" key="1">
    <citation type="submission" date="2022-11" db="EMBL/GenBank/DDBJ databases">
        <title>Hoeflea poritis sp. nov., isolated from scleractinian coral Porites lutea.</title>
        <authorList>
            <person name="Zhang G."/>
            <person name="Wei Q."/>
            <person name="Cai L."/>
        </authorList>
    </citation>
    <scope>NUCLEOTIDE SEQUENCE</scope>
    <source>
        <strain evidence="1">E7-10</strain>
    </source>
</reference>
<name>A0ABT4VML8_9HYPH</name>
<dbReference type="EMBL" id="JAPJZH010000006">
    <property type="protein sequence ID" value="MDA4845926.1"/>
    <property type="molecule type" value="Genomic_DNA"/>
</dbReference>
<sequence>MSSGFTPISNLLADDEELPFDARGMMLYLLAKPPDWEVNVNNLINAGGRTRTGRPNTGRDRVYKILKLLCERGYISREKRRSKGGQFTEFEYVVYGDAIPGLLPFADYTEVDGPVTGNTEMGHPVPASPDVGLPDVGKSDTYKRNIPPNNKNNKTHNLNLSDFETMWRAVPHPYRPERKDIARSIFDKLPSDMDRAMATQFIATYVERCKRQDRLPKLIVYLTERLYRDLNGCPEFDKDGLFVITPDREEWDAWLEHTRAALGEVIYRSTLDSGEIRRDRRFPPSRVA</sequence>